<protein>
    <recommendedName>
        <fullName evidence="3">DUF2855 domain-containing protein</fullName>
    </recommendedName>
</protein>
<comment type="caution">
    <text evidence="1">The sequence shown here is derived from an EMBL/GenBank/DDBJ whole genome shotgun (WGS) entry which is preliminary data.</text>
</comment>
<dbReference type="InterPro" id="IPR021276">
    <property type="entry name" value="DUF2855"/>
</dbReference>
<dbReference type="Pfam" id="PF11017">
    <property type="entry name" value="DUF2855"/>
    <property type="match status" value="1"/>
</dbReference>
<name>A0ABV2B4X2_9GAMM</name>
<evidence type="ECO:0000313" key="2">
    <source>
        <dbReference type="Proteomes" id="UP001460888"/>
    </source>
</evidence>
<evidence type="ECO:0000313" key="1">
    <source>
        <dbReference type="EMBL" id="MES1930597.1"/>
    </source>
</evidence>
<dbReference type="Proteomes" id="UP001460888">
    <property type="component" value="Unassembled WGS sequence"/>
</dbReference>
<proteinExistence type="predicted"/>
<keyword evidence="2" id="KW-1185">Reference proteome</keyword>
<organism evidence="1 2">
    <name type="scientific">Salinisphaera dokdonensis CL-ES53</name>
    <dbReference type="NCBI Taxonomy" id="1304272"/>
    <lineage>
        <taxon>Bacteria</taxon>
        <taxon>Pseudomonadati</taxon>
        <taxon>Pseudomonadota</taxon>
        <taxon>Gammaproteobacteria</taxon>
        <taxon>Salinisphaerales</taxon>
        <taxon>Salinisphaeraceae</taxon>
        <taxon>Salinisphaera</taxon>
    </lineage>
</organism>
<dbReference type="EMBL" id="APND01000005">
    <property type="protein sequence ID" value="MES1930597.1"/>
    <property type="molecule type" value="Genomic_DNA"/>
</dbReference>
<sequence>MVSGRGNEGDLAIQNDLVYSPGNRLSTVKITKAGVSRMTQFQVQKNDFRRTRLVETDDESVDVADGEIRVQVERFAFTANNITYATMGDRLGYWQFFKPDGQDADCWGLIPVWGFGRVVASGVADVPVGERLYGYFPPAHCMTMEPVGVRAERLIDGAAHRVELPAAYNSYSRVAQEPGYEPSMDDERMLLWPLHITSFCLWDVLQDADWYGARRVIIVSASSKTSIGLAYALHVDANAPAVLGVTAERNQSFVNRLGLYDRVASYDELLEIDASIPTAVVDMSGNGDVLGRLHRHLGENMVRCINVGLTHWEETGKSDGVIAERSEFFFAPSHIQKRYKDWGPEGFAEKTSAFLRDATLQSREWLKLTPISGLDEFAVVYPDVCAGRIAPDEGLIVAL</sequence>
<evidence type="ECO:0008006" key="3">
    <source>
        <dbReference type="Google" id="ProtNLM"/>
    </source>
</evidence>
<gene>
    <name evidence="1" type="ORF">SADO_15144</name>
</gene>
<reference evidence="1 2" key="1">
    <citation type="submission" date="2013-03" db="EMBL/GenBank/DDBJ databases">
        <title>Salinisphaera dokdonensis CL-ES53 Genome Sequencing.</title>
        <authorList>
            <person name="Li C."/>
            <person name="Lai Q."/>
            <person name="Shao Z."/>
        </authorList>
    </citation>
    <scope>NUCLEOTIDE SEQUENCE [LARGE SCALE GENOMIC DNA]</scope>
    <source>
        <strain evidence="1 2">CL-ES53</strain>
    </source>
</reference>
<accession>A0ABV2B4X2</accession>